<evidence type="ECO:0000313" key="1">
    <source>
        <dbReference type="EMBL" id="BAF00157.1"/>
    </source>
</evidence>
<reference evidence="1" key="1">
    <citation type="submission" date="2006-07" db="EMBL/GenBank/DDBJ databases">
        <title>Large-scale analysis of RIKEN Arabidopsis full-length (RAFL) cDNAs.</title>
        <authorList>
            <person name="Totoki Y."/>
            <person name="Seki M."/>
            <person name="Ishida J."/>
            <person name="Nakajima M."/>
            <person name="Enju A."/>
            <person name="Morosawa T."/>
            <person name="Kamiya A."/>
            <person name="Narusaka M."/>
            <person name="Shin-i T."/>
            <person name="Nakagawa M."/>
            <person name="Sakamoto N."/>
            <person name="Oishi K."/>
            <person name="Kohara Y."/>
            <person name="Kobayashi M."/>
            <person name="Toyoda A."/>
            <person name="Sakaki Y."/>
            <person name="Sakurai T."/>
            <person name="Iida K."/>
            <person name="Akiyama K."/>
            <person name="Satou M."/>
            <person name="Toyoda T."/>
            <person name="Konagaya A."/>
            <person name="Carninci P."/>
            <person name="Kawai J."/>
            <person name="Hayashizaki Y."/>
            <person name="Shinozaki K."/>
        </authorList>
    </citation>
    <scope>NUCLEOTIDE SEQUENCE</scope>
</reference>
<name>Q0WRU2_ARATH</name>
<accession>Q0WRU2</accession>
<protein>
    <submittedName>
        <fullName evidence="1">Uncharacterized protein</fullName>
    </submittedName>
</protein>
<dbReference type="EMBL" id="AK228203">
    <property type="protein sequence ID" value="BAF00157.1"/>
    <property type="molecule type" value="mRNA"/>
</dbReference>
<dbReference type="AlphaFoldDB" id="Q0WRU2"/>
<sequence length="40" mass="4554">MGIKSDSLLQPRSNPPMFVISFRNLQTTISKPWLSSILHL</sequence>
<organism evidence="1">
    <name type="scientific">Arabidopsis thaliana</name>
    <name type="common">Mouse-ear cress</name>
    <dbReference type="NCBI Taxonomy" id="3702"/>
    <lineage>
        <taxon>Eukaryota</taxon>
        <taxon>Viridiplantae</taxon>
        <taxon>Streptophyta</taxon>
        <taxon>Embryophyta</taxon>
        <taxon>Tracheophyta</taxon>
        <taxon>Spermatophyta</taxon>
        <taxon>Magnoliopsida</taxon>
        <taxon>eudicotyledons</taxon>
        <taxon>Gunneridae</taxon>
        <taxon>Pentapetalae</taxon>
        <taxon>rosids</taxon>
        <taxon>malvids</taxon>
        <taxon>Brassicales</taxon>
        <taxon>Brassicaceae</taxon>
        <taxon>Camelineae</taxon>
        <taxon>Arabidopsis</taxon>
    </lineage>
</organism>
<proteinExistence type="evidence at transcript level"/>